<dbReference type="Pfam" id="PF11104">
    <property type="entry name" value="PilM_2"/>
    <property type="match status" value="1"/>
</dbReference>
<evidence type="ECO:0000313" key="2">
    <source>
        <dbReference type="Proteomes" id="UP000317369"/>
    </source>
</evidence>
<gene>
    <name evidence="1" type="ORF">KS4_20360</name>
</gene>
<dbReference type="OrthoDB" id="208962at2"/>
<dbReference type="SUPFAM" id="SSF53067">
    <property type="entry name" value="Actin-like ATPase domain"/>
    <property type="match status" value="1"/>
</dbReference>
<dbReference type="Gene3D" id="3.30.420.40">
    <property type="match status" value="2"/>
</dbReference>
<proteinExistence type="predicted"/>
<dbReference type="Gene3D" id="3.30.1490.300">
    <property type="match status" value="1"/>
</dbReference>
<dbReference type="InterPro" id="IPR050696">
    <property type="entry name" value="FtsA/MreB"/>
</dbReference>
<reference evidence="1 2" key="1">
    <citation type="submission" date="2019-02" db="EMBL/GenBank/DDBJ databases">
        <title>Deep-cultivation of Planctomycetes and their phenomic and genomic characterization uncovers novel biology.</title>
        <authorList>
            <person name="Wiegand S."/>
            <person name="Jogler M."/>
            <person name="Boedeker C."/>
            <person name="Pinto D."/>
            <person name="Vollmers J."/>
            <person name="Rivas-Marin E."/>
            <person name="Kohn T."/>
            <person name="Peeters S.H."/>
            <person name="Heuer A."/>
            <person name="Rast P."/>
            <person name="Oberbeckmann S."/>
            <person name="Bunk B."/>
            <person name="Jeske O."/>
            <person name="Meyerdierks A."/>
            <person name="Storesund J.E."/>
            <person name="Kallscheuer N."/>
            <person name="Luecker S."/>
            <person name="Lage O.M."/>
            <person name="Pohl T."/>
            <person name="Merkel B.J."/>
            <person name="Hornburger P."/>
            <person name="Mueller R.-W."/>
            <person name="Bruemmer F."/>
            <person name="Labrenz M."/>
            <person name="Spormann A.M."/>
            <person name="Op den Camp H."/>
            <person name="Overmann J."/>
            <person name="Amann R."/>
            <person name="Jetten M.S.M."/>
            <person name="Mascher T."/>
            <person name="Medema M.H."/>
            <person name="Devos D.P."/>
            <person name="Kaster A.-K."/>
            <person name="Ovreas L."/>
            <person name="Rohde M."/>
            <person name="Galperin M.Y."/>
            <person name="Jogler C."/>
        </authorList>
    </citation>
    <scope>NUCLEOTIDE SEQUENCE [LARGE SCALE GENOMIC DNA]</scope>
    <source>
        <strain evidence="1 2">KS4</strain>
    </source>
</reference>
<dbReference type="EMBL" id="CP036425">
    <property type="protein sequence ID" value="QDU33976.1"/>
    <property type="molecule type" value="Genomic_DNA"/>
</dbReference>
<dbReference type="Proteomes" id="UP000317369">
    <property type="component" value="Chromosome"/>
</dbReference>
<keyword evidence="2" id="KW-1185">Reference proteome</keyword>
<evidence type="ECO:0000313" key="1">
    <source>
        <dbReference type="EMBL" id="QDU33976.1"/>
    </source>
</evidence>
<protein>
    <submittedName>
        <fullName evidence="1">Competence protein A</fullName>
    </submittedName>
</protein>
<dbReference type="PANTHER" id="PTHR32432:SF3">
    <property type="entry name" value="ETHANOLAMINE UTILIZATION PROTEIN EUTJ"/>
    <property type="match status" value="1"/>
</dbReference>
<accession>A0A517YUU1</accession>
<dbReference type="InterPro" id="IPR043129">
    <property type="entry name" value="ATPase_NBD"/>
</dbReference>
<dbReference type="AlphaFoldDB" id="A0A517YUU1"/>
<organism evidence="1 2">
    <name type="scientific">Poriferisphaera corsica</name>
    <dbReference type="NCBI Taxonomy" id="2528020"/>
    <lineage>
        <taxon>Bacteria</taxon>
        <taxon>Pseudomonadati</taxon>
        <taxon>Planctomycetota</taxon>
        <taxon>Phycisphaerae</taxon>
        <taxon>Phycisphaerales</taxon>
        <taxon>Phycisphaeraceae</taxon>
        <taxon>Poriferisphaera</taxon>
    </lineage>
</organism>
<dbReference type="KEGG" id="pcor:KS4_20360"/>
<dbReference type="PANTHER" id="PTHR32432">
    <property type="entry name" value="CELL DIVISION PROTEIN FTSA-RELATED"/>
    <property type="match status" value="1"/>
</dbReference>
<dbReference type="InterPro" id="IPR005883">
    <property type="entry name" value="PilM"/>
</dbReference>
<name>A0A517YUU1_9BACT</name>
<dbReference type="RefSeq" id="WP_145077455.1">
    <property type="nucleotide sequence ID" value="NZ_CP036425.1"/>
</dbReference>
<sequence length="355" mass="40056">MIFNKKRNRPIAIDFGASTIKLMQVELGQPAKLLSACCVEMSEQERDNDPQRLDFYRSTLKRMLNAKMVKGRSAVISIPAHETIIQHFEIEGGSEDGIELEIQMRLEQRLEQDMSDFVIRTLSTNKRMREGKELTDVITVAVKKSTVYQYVSIAKSAGINVSDVVPEPSSICSMTNSQLENEHADKTQCTVDIGSLRARLMIHQGSNVLYFKNINIDHRLWQDNREVDSELQCEEPEIEPKNWSINQISQSGNDTQCSNEAVECLADEIQMCLRYYRSLYPQDVIKEITFTGGNSMQNEICKELAVRLGITVVISDPFKTLDLSELSKEKLIGLNADVPQPGWNVPIGMCMSLAG</sequence>